<protein>
    <submittedName>
        <fullName evidence="1">Uncharacterized protein</fullName>
    </submittedName>
</protein>
<sequence length="46" mass="5190">MLLTSSVLSTTSKQCFEQPVTSFLSDALVLIAYNQKEKFSPEKHIE</sequence>
<name>B1I7X9_STRPI</name>
<dbReference type="Proteomes" id="UP000002163">
    <property type="component" value="Chromosome"/>
</dbReference>
<evidence type="ECO:0000313" key="1">
    <source>
        <dbReference type="EMBL" id="ACA35941.1"/>
    </source>
</evidence>
<accession>B1I7X9</accession>
<proteinExistence type="predicted"/>
<gene>
    <name evidence="1" type="ordered locus">SPH_0178</name>
</gene>
<evidence type="ECO:0000313" key="2">
    <source>
        <dbReference type="Proteomes" id="UP000002163"/>
    </source>
</evidence>
<dbReference type="HOGENOM" id="CLU_146097_5_1_9"/>
<dbReference type="EMBL" id="CP000936">
    <property type="protein sequence ID" value="ACA35941.1"/>
    <property type="molecule type" value="Genomic_DNA"/>
</dbReference>
<dbReference type="AlphaFoldDB" id="B1I7X9"/>
<organism evidence="1 2">
    <name type="scientific">Streptococcus pneumoniae (strain Hungary19A-6)</name>
    <dbReference type="NCBI Taxonomy" id="487214"/>
    <lineage>
        <taxon>Bacteria</taxon>
        <taxon>Bacillati</taxon>
        <taxon>Bacillota</taxon>
        <taxon>Bacilli</taxon>
        <taxon>Lactobacillales</taxon>
        <taxon>Streptococcaceae</taxon>
        <taxon>Streptococcus</taxon>
    </lineage>
</organism>
<dbReference type="KEGG" id="spv:SPH_0178"/>
<reference evidence="2" key="1">
    <citation type="journal article" date="2010" name="Genome Biol.">
        <title>Structure and dynamics of the pan-genome of Streptococcus pneumoniae and closely related species.</title>
        <authorList>
            <person name="Donati C."/>
            <person name="Hiller N.L."/>
            <person name="Tettelin H."/>
            <person name="Muzzi A."/>
            <person name="Croucher N.J."/>
            <person name="Angiuoli S.V."/>
            <person name="Oggioni M."/>
            <person name="Dunning Hotopp J.C."/>
            <person name="Hu F.Z."/>
            <person name="Riley D.R."/>
            <person name="Covacci A."/>
            <person name="Mitchell T.J."/>
            <person name="Bentley S.D."/>
            <person name="Kilian M."/>
            <person name="Ehrlich G.D."/>
            <person name="Rappuoli R."/>
            <person name="Moxon E.R."/>
            <person name="Masignani V."/>
        </authorList>
    </citation>
    <scope>NUCLEOTIDE SEQUENCE [LARGE SCALE GENOMIC DNA]</scope>
    <source>
        <strain evidence="2">Hungary19A-6</strain>
    </source>
</reference>